<evidence type="ECO:0000256" key="3">
    <source>
        <dbReference type="ARBA" id="ARBA00022617"/>
    </source>
</evidence>
<dbReference type="InterPro" id="IPR006066">
    <property type="entry name" value="NO2/SO3_Rdtase_FeS/sirohaem_BS"/>
</dbReference>
<dbReference type="Pfam" id="PF00037">
    <property type="entry name" value="Fer4"/>
    <property type="match status" value="1"/>
</dbReference>
<dbReference type="Proteomes" id="UP000196365">
    <property type="component" value="Unassembled WGS sequence"/>
</dbReference>
<evidence type="ECO:0000313" key="9">
    <source>
        <dbReference type="EMBL" id="SJZ71089.1"/>
    </source>
</evidence>
<dbReference type="GO" id="GO:0020037">
    <property type="term" value="F:heme binding"/>
    <property type="evidence" value="ECO:0007669"/>
    <property type="project" value="InterPro"/>
</dbReference>
<dbReference type="Pfam" id="PF01077">
    <property type="entry name" value="NIR_SIR"/>
    <property type="match status" value="1"/>
</dbReference>
<keyword evidence="2" id="KW-0004">4Fe-4S</keyword>
<evidence type="ECO:0000259" key="8">
    <source>
        <dbReference type="PROSITE" id="PS51379"/>
    </source>
</evidence>
<dbReference type="PROSITE" id="PS00198">
    <property type="entry name" value="4FE4S_FER_1"/>
    <property type="match status" value="1"/>
</dbReference>
<dbReference type="GO" id="GO:0009337">
    <property type="term" value="C:sulfite reductase complex (NADPH)"/>
    <property type="evidence" value="ECO:0007669"/>
    <property type="project" value="TreeGrafter"/>
</dbReference>
<dbReference type="GO" id="GO:0050311">
    <property type="term" value="F:sulfite reductase (ferredoxin) activity"/>
    <property type="evidence" value="ECO:0007669"/>
    <property type="project" value="TreeGrafter"/>
</dbReference>
<dbReference type="SUPFAM" id="SSF55124">
    <property type="entry name" value="Nitrite/Sulfite reductase N-terminal domain-like"/>
    <property type="match status" value="1"/>
</dbReference>
<dbReference type="InterPro" id="IPR017900">
    <property type="entry name" value="4Fe4S_Fe_S_CS"/>
</dbReference>
<keyword evidence="5" id="KW-0560">Oxidoreductase</keyword>
<protein>
    <submittedName>
        <fullName evidence="9">Anaerobic sulfite reductase subunit C</fullName>
    </submittedName>
</protein>
<dbReference type="PROSITE" id="PS51379">
    <property type="entry name" value="4FE4S_FER_2"/>
    <property type="match status" value="2"/>
</dbReference>
<dbReference type="InterPro" id="IPR014261">
    <property type="entry name" value="Sulphite_reductase_C"/>
</dbReference>
<dbReference type="EMBL" id="FUWV01000008">
    <property type="protein sequence ID" value="SJZ71089.1"/>
    <property type="molecule type" value="Genomic_DNA"/>
</dbReference>
<keyword evidence="3" id="KW-0349">Heme</keyword>
<dbReference type="PRINTS" id="PR00397">
    <property type="entry name" value="SIROHAEM"/>
</dbReference>
<dbReference type="InterPro" id="IPR006067">
    <property type="entry name" value="NO2/SO3_Rdtase_4Fe4S_dom"/>
</dbReference>
<dbReference type="PANTHER" id="PTHR11493">
    <property type="entry name" value="SULFITE REDUCTASE [NADPH] SUBUNIT BETA-RELATED"/>
    <property type="match status" value="1"/>
</dbReference>
<dbReference type="Gene3D" id="3.90.480.20">
    <property type="match status" value="1"/>
</dbReference>
<keyword evidence="7" id="KW-0411">Iron-sulfur</keyword>
<dbReference type="Gene3D" id="3.30.413.10">
    <property type="entry name" value="Sulfite Reductase Hemoprotein, domain 1"/>
    <property type="match status" value="1"/>
</dbReference>
<dbReference type="RefSeq" id="WP_200810775.1">
    <property type="nucleotide sequence ID" value="NZ_FUWV01000008.1"/>
</dbReference>
<feature type="domain" description="4Fe-4S ferredoxin-type" evidence="8">
    <location>
        <begin position="202"/>
        <end position="231"/>
    </location>
</feature>
<evidence type="ECO:0000313" key="10">
    <source>
        <dbReference type="Proteomes" id="UP000196365"/>
    </source>
</evidence>
<dbReference type="SUPFAM" id="SSF56014">
    <property type="entry name" value="Nitrite and sulphite reductase 4Fe-4S domain-like"/>
    <property type="match status" value="1"/>
</dbReference>
<gene>
    <name evidence="9" type="ORF">SAMN02745973_01478</name>
</gene>
<evidence type="ECO:0000256" key="4">
    <source>
        <dbReference type="ARBA" id="ARBA00022723"/>
    </source>
</evidence>
<keyword evidence="4" id="KW-0479">Metal-binding</keyword>
<organism evidence="9 10">
    <name type="scientific">Garciella nitratireducens DSM 15102</name>
    <dbReference type="NCBI Taxonomy" id="1121911"/>
    <lineage>
        <taxon>Bacteria</taxon>
        <taxon>Bacillati</taxon>
        <taxon>Bacillota</taxon>
        <taxon>Clostridia</taxon>
        <taxon>Eubacteriales</taxon>
        <taxon>Eubacteriaceae</taxon>
        <taxon>Garciella</taxon>
    </lineage>
</organism>
<dbReference type="AlphaFoldDB" id="A0A1T4MVL1"/>
<evidence type="ECO:0000256" key="7">
    <source>
        <dbReference type="ARBA" id="ARBA00023014"/>
    </source>
</evidence>
<dbReference type="GO" id="GO:0051539">
    <property type="term" value="F:4 iron, 4 sulfur cluster binding"/>
    <property type="evidence" value="ECO:0007669"/>
    <property type="project" value="UniProtKB-KW"/>
</dbReference>
<dbReference type="PANTHER" id="PTHR11493:SF54">
    <property type="entry name" value="ANAEROBIC SULFITE REDUCTASE SUBUNIT C"/>
    <property type="match status" value="1"/>
</dbReference>
<feature type="domain" description="4Fe-4S ferredoxin-type" evidence="8">
    <location>
        <begin position="169"/>
        <end position="198"/>
    </location>
</feature>
<evidence type="ECO:0000256" key="1">
    <source>
        <dbReference type="ARBA" id="ARBA00010429"/>
    </source>
</evidence>
<dbReference type="Pfam" id="PF03460">
    <property type="entry name" value="NIR_SIR_ferr"/>
    <property type="match status" value="1"/>
</dbReference>
<keyword evidence="10" id="KW-1185">Reference proteome</keyword>
<dbReference type="InterPro" id="IPR017896">
    <property type="entry name" value="4Fe4S_Fe-S-bd"/>
</dbReference>
<dbReference type="NCBIfam" id="TIGR02912">
    <property type="entry name" value="sulfite_red_C"/>
    <property type="match status" value="1"/>
</dbReference>
<dbReference type="InterPro" id="IPR036136">
    <property type="entry name" value="Nit/Sulf_reduc_fer-like_dom_sf"/>
</dbReference>
<evidence type="ECO:0000256" key="5">
    <source>
        <dbReference type="ARBA" id="ARBA00023002"/>
    </source>
</evidence>
<dbReference type="SUPFAM" id="SSF54862">
    <property type="entry name" value="4Fe-4S ferredoxins"/>
    <property type="match status" value="1"/>
</dbReference>
<dbReference type="InterPro" id="IPR045854">
    <property type="entry name" value="NO2/SO3_Rdtase_4Fe4S_sf"/>
</dbReference>
<accession>A0A1T4MVL1</accession>
<sequence length="341" mass="38479">MVMDCNIEKLRNHCFRQSKVAGEFMLQLRVPGAFMDAKWLKIIMHICNTWGNGTFHIGMRQTLNAPGIKAEDIPAVNEYIQPFLKAIECEMCGVDMETKNGYPYIGPRNIMACIGGIHCIKANINTQEIAHKLEKIIYPNPYHVKISIAGCPNDCAKAHFQDFGIIGCTKPIYDIDRCIGCGACVRKCQHAATRVLSLNKHGKIDKDPCCCVGCGECVTACPTGAWRRPNKNFYKIIIGGRTGKQYPRMGKMFANWLTEESVLAIMKNWPKFSEWALGGKPVYLHGGHLIDRAGYHKFKEFMLNGITLNPEAYIAESIHWTETEYRSNIHVKPLNQHETVK</sequence>
<reference evidence="9 10" key="1">
    <citation type="submission" date="2017-02" db="EMBL/GenBank/DDBJ databases">
        <authorList>
            <person name="Peterson S.W."/>
        </authorList>
    </citation>
    <scope>NUCLEOTIDE SEQUENCE [LARGE SCALE GENOMIC DNA]</scope>
    <source>
        <strain evidence="9 10">DSM 15102</strain>
    </source>
</reference>
<dbReference type="InterPro" id="IPR045169">
    <property type="entry name" value="NO2/SO3_Rdtase_4Fe4S_prot"/>
</dbReference>
<dbReference type="Gene3D" id="3.30.70.20">
    <property type="match status" value="1"/>
</dbReference>
<name>A0A1T4MVL1_9FIRM</name>
<proteinExistence type="inferred from homology"/>
<evidence type="ECO:0000256" key="6">
    <source>
        <dbReference type="ARBA" id="ARBA00023004"/>
    </source>
</evidence>
<dbReference type="GO" id="GO:0016002">
    <property type="term" value="F:sulfite reductase activity"/>
    <property type="evidence" value="ECO:0007669"/>
    <property type="project" value="TreeGrafter"/>
</dbReference>
<keyword evidence="6" id="KW-0408">Iron</keyword>
<comment type="similarity">
    <text evidence="1">Belongs to the nitrite and sulfite reductase 4Fe-4S domain family.</text>
</comment>
<evidence type="ECO:0000256" key="2">
    <source>
        <dbReference type="ARBA" id="ARBA00022485"/>
    </source>
</evidence>
<dbReference type="GO" id="GO:0000103">
    <property type="term" value="P:sulfate assimilation"/>
    <property type="evidence" value="ECO:0007669"/>
    <property type="project" value="TreeGrafter"/>
</dbReference>
<dbReference type="InterPro" id="IPR005117">
    <property type="entry name" value="NiRdtase/SiRdtase_haem-b_fer"/>
</dbReference>
<dbReference type="GO" id="GO:0046872">
    <property type="term" value="F:metal ion binding"/>
    <property type="evidence" value="ECO:0007669"/>
    <property type="project" value="UniProtKB-KW"/>
</dbReference>